<dbReference type="CDD" id="cd10551">
    <property type="entry name" value="PsrB"/>
    <property type="match status" value="1"/>
</dbReference>
<keyword evidence="1" id="KW-0004">4Fe-4S</keyword>
<organism evidence="6 7">
    <name type="scientific">Desulfosporosinus metallidurans</name>
    <dbReference type="NCBI Taxonomy" id="1888891"/>
    <lineage>
        <taxon>Bacteria</taxon>
        <taxon>Bacillati</taxon>
        <taxon>Bacillota</taxon>
        <taxon>Clostridia</taxon>
        <taxon>Eubacteriales</taxon>
        <taxon>Desulfitobacteriaceae</taxon>
        <taxon>Desulfosporosinus</taxon>
    </lineage>
</organism>
<protein>
    <submittedName>
        <fullName evidence="6">Tetrathionate reductase subunit B</fullName>
    </submittedName>
</protein>
<keyword evidence="2" id="KW-0479">Metal-binding</keyword>
<reference evidence="6 7" key="1">
    <citation type="submission" date="2016-09" db="EMBL/GenBank/DDBJ databases">
        <title>Complete genome of Desulfosporosinus sp. OL.</title>
        <authorList>
            <person name="Mardanov A."/>
            <person name="Beletsky A."/>
            <person name="Panova A."/>
            <person name="Karnachuk O."/>
            <person name="Ravin N."/>
        </authorList>
    </citation>
    <scope>NUCLEOTIDE SEQUENCE [LARGE SCALE GENOMIC DNA]</scope>
    <source>
        <strain evidence="6 7">OL</strain>
    </source>
</reference>
<dbReference type="Proteomes" id="UP000186102">
    <property type="component" value="Unassembled WGS sequence"/>
</dbReference>
<dbReference type="PROSITE" id="PS51379">
    <property type="entry name" value="4FE4S_FER_2"/>
    <property type="match status" value="3"/>
</dbReference>
<evidence type="ECO:0000259" key="5">
    <source>
        <dbReference type="PROSITE" id="PS51379"/>
    </source>
</evidence>
<dbReference type="EMBL" id="MLBF01000005">
    <property type="protein sequence ID" value="OLN32952.1"/>
    <property type="molecule type" value="Genomic_DNA"/>
</dbReference>
<sequence length="195" mass="21697">MPTEKKRYGMVIDTRKCVGCMSCTISCKMENGVPFDGFRAWVDMKERGVFPRVKRNFIPKLCNHCENAPCVTVCPVKASYINDDGVVLVDQKRCIGCGYCIVACPYSARYLHEGLKVADKCTFCVHRVSMGLEPACVHNCMGKARIFGDLNDPLSEISQYITKNGVQTLRPDLGTNPNVFYVDAEINKLPNKGGK</sequence>
<dbReference type="InterPro" id="IPR050954">
    <property type="entry name" value="ET_IronSulfur_Cluster-Binding"/>
</dbReference>
<dbReference type="STRING" id="1888891.DSOL_1063"/>
<evidence type="ECO:0000256" key="4">
    <source>
        <dbReference type="ARBA" id="ARBA00023014"/>
    </source>
</evidence>
<proteinExistence type="predicted"/>
<comment type="caution">
    <text evidence="6">The sequence shown here is derived from an EMBL/GenBank/DDBJ whole genome shotgun (WGS) entry which is preliminary data.</text>
</comment>
<dbReference type="AlphaFoldDB" id="A0A1Q8R007"/>
<dbReference type="InterPro" id="IPR017900">
    <property type="entry name" value="4Fe4S_Fe_S_CS"/>
</dbReference>
<dbReference type="GO" id="GO:0046872">
    <property type="term" value="F:metal ion binding"/>
    <property type="evidence" value="ECO:0007669"/>
    <property type="project" value="UniProtKB-KW"/>
</dbReference>
<dbReference type="SUPFAM" id="SSF54862">
    <property type="entry name" value="4Fe-4S ferredoxins"/>
    <property type="match status" value="1"/>
</dbReference>
<keyword evidence="7" id="KW-1185">Reference proteome</keyword>
<dbReference type="PANTHER" id="PTHR43177:SF3">
    <property type="entry name" value="PROTEIN NRFC HOMOLOG"/>
    <property type="match status" value="1"/>
</dbReference>
<accession>A0A1Q8R007</accession>
<dbReference type="Pfam" id="PF13247">
    <property type="entry name" value="Fer4_11"/>
    <property type="match status" value="1"/>
</dbReference>
<dbReference type="RefSeq" id="WP_075363823.1">
    <property type="nucleotide sequence ID" value="NZ_MLBF01000005.1"/>
</dbReference>
<feature type="domain" description="4Fe-4S ferredoxin-type" evidence="5">
    <location>
        <begin position="51"/>
        <end position="84"/>
    </location>
</feature>
<dbReference type="PANTHER" id="PTHR43177">
    <property type="entry name" value="PROTEIN NRFC"/>
    <property type="match status" value="1"/>
</dbReference>
<dbReference type="OrthoDB" id="9810688at2"/>
<evidence type="ECO:0000256" key="3">
    <source>
        <dbReference type="ARBA" id="ARBA00023004"/>
    </source>
</evidence>
<name>A0A1Q8R007_9FIRM</name>
<dbReference type="GO" id="GO:0051539">
    <property type="term" value="F:4 iron, 4 sulfur cluster binding"/>
    <property type="evidence" value="ECO:0007669"/>
    <property type="project" value="UniProtKB-KW"/>
</dbReference>
<evidence type="ECO:0000256" key="1">
    <source>
        <dbReference type="ARBA" id="ARBA00022485"/>
    </source>
</evidence>
<evidence type="ECO:0000256" key="2">
    <source>
        <dbReference type="ARBA" id="ARBA00022723"/>
    </source>
</evidence>
<evidence type="ECO:0000313" key="6">
    <source>
        <dbReference type="EMBL" id="OLN32952.1"/>
    </source>
</evidence>
<keyword evidence="3" id="KW-0408">Iron</keyword>
<dbReference type="Gene3D" id="3.30.70.20">
    <property type="match status" value="2"/>
</dbReference>
<feature type="domain" description="4Fe-4S ferredoxin-type" evidence="5">
    <location>
        <begin position="85"/>
        <end position="114"/>
    </location>
</feature>
<feature type="domain" description="4Fe-4S ferredoxin-type" evidence="5">
    <location>
        <begin position="8"/>
        <end position="38"/>
    </location>
</feature>
<dbReference type="PROSITE" id="PS00198">
    <property type="entry name" value="4FE4S_FER_1"/>
    <property type="match status" value="1"/>
</dbReference>
<gene>
    <name evidence="6" type="ORF">DSOL_1063</name>
</gene>
<keyword evidence="4" id="KW-0411">Iron-sulfur</keyword>
<evidence type="ECO:0000313" key="7">
    <source>
        <dbReference type="Proteomes" id="UP000186102"/>
    </source>
</evidence>
<dbReference type="InterPro" id="IPR017896">
    <property type="entry name" value="4Fe4S_Fe-S-bd"/>
</dbReference>